<evidence type="ECO:0000313" key="6">
    <source>
        <dbReference type="Proteomes" id="UP001432322"/>
    </source>
</evidence>
<comment type="caution">
    <text evidence="5">The sequence shown here is derived from an EMBL/GenBank/DDBJ whole genome shotgun (WGS) entry which is preliminary data.</text>
</comment>
<organism evidence="5 6">
    <name type="scientific">Pristionchus fissidentatus</name>
    <dbReference type="NCBI Taxonomy" id="1538716"/>
    <lineage>
        <taxon>Eukaryota</taxon>
        <taxon>Metazoa</taxon>
        <taxon>Ecdysozoa</taxon>
        <taxon>Nematoda</taxon>
        <taxon>Chromadorea</taxon>
        <taxon>Rhabditida</taxon>
        <taxon>Rhabditina</taxon>
        <taxon>Diplogasteromorpha</taxon>
        <taxon>Diplogasteroidea</taxon>
        <taxon>Neodiplogasteridae</taxon>
        <taxon>Pristionchus</taxon>
    </lineage>
</organism>
<feature type="non-terminal residue" evidence="5">
    <location>
        <position position="98"/>
    </location>
</feature>
<reference evidence="5" key="1">
    <citation type="submission" date="2023-10" db="EMBL/GenBank/DDBJ databases">
        <title>Genome assembly of Pristionchus species.</title>
        <authorList>
            <person name="Yoshida K."/>
            <person name="Sommer R.J."/>
        </authorList>
    </citation>
    <scope>NUCLEOTIDE SEQUENCE</scope>
    <source>
        <strain evidence="5">RS5133</strain>
    </source>
</reference>
<dbReference type="SUPFAM" id="SSF48508">
    <property type="entry name" value="Nuclear receptor ligand-binding domain"/>
    <property type="match status" value="1"/>
</dbReference>
<evidence type="ECO:0000256" key="1">
    <source>
        <dbReference type="ARBA" id="ARBA00023015"/>
    </source>
</evidence>
<dbReference type="GO" id="GO:0003700">
    <property type="term" value="F:DNA-binding transcription factor activity"/>
    <property type="evidence" value="ECO:0007669"/>
    <property type="project" value="TreeGrafter"/>
</dbReference>
<gene>
    <name evidence="5" type="ORF">PFISCL1PPCAC_13699</name>
</gene>
<proteinExistence type="predicted"/>
<accession>A0AAV5VRU0</accession>
<evidence type="ECO:0000256" key="2">
    <source>
        <dbReference type="ARBA" id="ARBA00023163"/>
    </source>
</evidence>
<protein>
    <recommendedName>
        <fullName evidence="4">NR LBD domain-containing protein</fullName>
    </recommendedName>
</protein>
<evidence type="ECO:0000259" key="4">
    <source>
        <dbReference type="PROSITE" id="PS51843"/>
    </source>
</evidence>
<dbReference type="Proteomes" id="UP001432322">
    <property type="component" value="Unassembled WGS sequence"/>
</dbReference>
<keyword evidence="2" id="KW-0804">Transcription</keyword>
<name>A0AAV5VRU0_9BILA</name>
<feature type="non-terminal residue" evidence="5">
    <location>
        <position position="1"/>
    </location>
</feature>
<keyword evidence="3" id="KW-0675">Receptor</keyword>
<keyword evidence="1" id="KW-0805">Transcription regulation</keyword>
<dbReference type="Pfam" id="PF00104">
    <property type="entry name" value="Hormone_recep"/>
    <property type="match status" value="1"/>
</dbReference>
<dbReference type="InterPro" id="IPR000536">
    <property type="entry name" value="Nucl_hrmn_rcpt_lig-bd"/>
</dbReference>
<keyword evidence="6" id="KW-1185">Reference proteome</keyword>
<dbReference type="GO" id="GO:0005634">
    <property type="term" value="C:nucleus"/>
    <property type="evidence" value="ECO:0007669"/>
    <property type="project" value="TreeGrafter"/>
</dbReference>
<dbReference type="PROSITE" id="PS51843">
    <property type="entry name" value="NR_LBD"/>
    <property type="match status" value="1"/>
</dbReference>
<dbReference type="Gene3D" id="1.10.565.10">
    <property type="entry name" value="Retinoid X Receptor"/>
    <property type="match status" value="1"/>
</dbReference>
<dbReference type="PANTHER" id="PTHR46011">
    <property type="entry name" value="NUCLEAR HORMONE RECEPTOR FAMILY MEMBER NHR-86-RELATED"/>
    <property type="match status" value="1"/>
</dbReference>
<dbReference type="AlphaFoldDB" id="A0AAV5VRU0"/>
<evidence type="ECO:0000313" key="5">
    <source>
        <dbReference type="EMBL" id="GMT22402.1"/>
    </source>
</evidence>
<dbReference type="InterPro" id="IPR035500">
    <property type="entry name" value="NHR-like_dom_sf"/>
</dbReference>
<sequence length="98" mass="11270">VVPLWLRAQITNNEFFALMALVLCETNSSSDLSHEAISVLDQIRAEVYKDLQRFYRNNMGLSDYSTRLGNLISLNHAIQECLSVCIEFTRLQQTIFDL</sequence>
<evidence type="ECO:0000256" key="3">
    <source>
        <dbReference type="ARBA" id="ARBA00023170"/>
    </source>
</evidence>
<dbReference type="EMBL" id="BTSY01000004">
    <property type="protein sequence ID" value="GMT22402.1"/>
    <property type="molecule type" value="Genomic_DNA"/>
</dbReference>
<dbReference type="PANTHER" id="PTHR46011:SF6">
    <property type="entry name" value="HIGH ZINC ACTIVATED NUCLEAR RECEPTOR PROTEIN"/>
    <property type="match status" value="1"/>
</dbReference>
<feature type="domain" description="NR LBD" evidence="4">
    <location>
        <begin position="1"/>
        <end position="98"/>
    </location>
</feature>